<dbReference type="PANTHER" id="PTHR42686:SF1">
    <property type="entry name" value="GH17980P-RELATED"/>
    <property type="match status" value="1"/>
</dbReference>
<dbReference type="AlphaFoldDB" id="T0IV24"/>
<protein>
    <recommendedName>
        <fullName evidence="1">NADP-dependent oxidoreductase domain-containing protein</fullName>
    </recommendedName>
</protein>
<dbReference type="Pfam" id="PF00248">
    <property type="entry name" value="Aldo_ket_red"/>
    <property type="match status" value="1"/>
</dbReference>
<dbReference type="PANTHER" id="PTHR42686">
    <property type="entry name" value="GH17980P-RELATED"/>
    <property type="match status" value="1"/>
</dbReference>
<dbReference type="Proteomes" id="UP000015523">
    <property type="component" value="Unassembled WGS sequence"/>
</dbReference>
<dbReference type="EMBL" id="AUWY01000060">
    <property type="protein sequence ID" value="EQB32660.1"/>
    <property type="molecule type" value="Genomic_DNA"/>
</dbReference>
<dbReference type="Gene3D" id="3.20.20.100">
    <property type="entry name" value="NADP-dependent oxidoreductase domain"/>
    <property type="match status" value="1"/>
</dbReference>
<dbReference type="SUPFAM" id="SSF51430">
    <property type="entry name" value="NAD(P)-linked oxidoreductase"/>
    <property type="match status" value="1"/>
</dbReference>
<keyword evidence="3" id="KW-1185">Reference proteome</keyword>
<evidence type="ECO:0000313" key="3">
    <source>
        <dbReference type="Proteomes" id="UP000015523"/>
    </source>
</evidence>
<proteinExistence type="predicted"/>
<dbReference type="InterPro" id="IPR036812">
    <property type="entry name" value="NAD(P)_OxRdtase_dom_sf"/>
</dbReference>
<dbReference type="RefSeq" id="WP_021317543.1">
    <property type="nucleotide sequence ID" value="NZ_AUWY01000060.1"/>
</dbReference>
<organism evidence="2 3">
    <name type="scientific">Sphingobium ummariense RL-3</name>
    <dbReference type="NCBI Taxonomy" id="1346791"/>
    <lineage>
        <taxon>Bacteria</taxon>
        <taxon>Pseudomonadati</taxon>
        <taxon>Pseudomonadota</taxon>
        <taxon>Alphaproteobacteria</taxon>
        <taxon>Sphingomonadales</taxon>
        <taxon>Sphingomonadaceae</taxon>
        <taxon>Sphingobium</taxon>
    </lineage>
</organism>
<name>T0IV24_9SPHN</name>
<evidence type="ECO:0000259" key="1">
    <source>
        <dbReference type="Pfam" id="PF00248"/>
    </source>
</evidence>
<sequence>MHPARSPFLDRLATDGPIGFGASTLGNLYRRIDDESARATVDAAWEEGLRYFDTAPFYGFGLSERRLGDALRERPRDHYILSTKVGRLLVPGEAADDKFGFHSPMPFDPVYDYSYDGVMRSVEASLQRLGLGRIDILYMHDLGRATHGKDHDRYFAQALAGGFRAMEELRDQGIVSAIGLGVNETEICAESLLHADLDVLMIAGRYTLLNPGGSAFFEECRRRGIGIVAAGVFNSGILATGSRGTPHYDYETAPEPIIRKVAAIEQCCARYDVPLPAAALQFVLAHPAVTTAVIGTGSAERITQSVALARHPIPAAFWDILRERDLLAEDHPVAST</sequence>
<feature type="domain" description="NADP-dependent oxidoreductase" evidence="1">
    <location>
        <begin position="17"/>
        <end position="323"/>
    </location>
</feature>
<evidence type="ECO:0000313" key="2">
    <source>
        <dbReference type="EMBL" id="EQB32660.1"/>
    </source>
</evidence>
<comment type="caution">
    <text evidence="2">The sequence shown here is derived from an EMBL/GenBank/DDBJ whole genome shotgun (WGS) entry which is preliminary data.</text>
</comment>
<dbReference type="InterPro" id="IPR020471">
    <property type="entry name" value="AKR"/>
</dbReference>
<dbReference type="STRING" id="1346791.M529_08310"/>
<reference evidence="2 3" key="1">
    <citation type="journal article" date="2013" name="Genome Announc.">
        <title>Draft Genome Sequence of Sphingobium ummariense Strain RL-3, a Hexachlorocyclohexane-Degrading Bacterium.</title>
        <authorList>
            <person name="Kohli P."/>
            <person name="Dua A."/>
            <person name="Sangwan N."/>
            <person name="Oldach P."/>
            <person name="Khurana J.P."/>
            <person name="Lal R."/>
        </authorList>
    </citation>
    <scope>NUCLEOTIDE SEQUENCE [LARGE SCALE GENOMIC DNA]</scope>
    <source>
        <strain evidence="2 3">RL-3</strain>
    </source>
</reference>
<accession>T0IV24</accession>
<gene>
    <name evidence="2" type="ORF">M529_08310</name>
</gene>
<dbReference type="PATRIC" id="fig|1346791.3.peg.1595"/>
<dbReference type="eggNOG" id="COG0667">
    <property type="taxonomic scope" value="Bacteria"/>
</dbReference>
<dbReference type="OrthoDB" id="9768851at2"/>
<dbReference type="GO" id="GO:0005829">
    <property type="term" value="C:cytosol"/>
    <property type="evidence" value="ECO:0007669"/>
    <property type="project" value="TreeGrafter"/>
</dbReference>
<dbReference type="GO" id="GO:0016491">
    <property type="term" value="F:oxidoreductase activity"/>
    <property type="evidence" value="ECO:0007669"/>
    <property type="project" value="InterPro"/>
</dbReference>
<dbReference type="InterPro" id="IPR023210">
    <property type="entry name" value="NADP_OxRdtase_dom"/>
</dbReference>